<evidence type="ECO:0000256" key="4">
    <source>
        <dbReference type="ARBA" id="ARBA00023159"/>
    </source>
</evidence>
<name>A0A1H0WAN3_9BACI</name>
<accession>A0A1H0WAN3</accession>
<sequence>MYISARERKILELLLARDEESTVKDLADELQVSSRTVHRDLKGVEEILKEYDLGLNKKSGIGIQIVGNKEVKETLKLFLFNLSHNEYTPEERQTIILSELLDSTEPVKLMSLANDLNVTIATISNDLNKVEERLAMFDLHLLRKRGYGVEITGSESAKRKAMSKHIIENIDEFELISMIKETIQKKSTQAIDTITDRLLGLVDKKKLLIIERQIDHIKNDLPYSIADSAYIGLVVHLALAIERIQQGEDINFDSDYLETLKESKEFKVAEKIVAGLEEIFRIKISHGEIGYITMHLLGAKHRNDHDDLLEDTSLQIGLVAQKLIRFVSSEIDIDLTGNLSLFQGLVAHLRPALYRLKQNMGISNPLLSRIEQDYQEMFSVIEKGVVEIFPEFSVPKEEIGYLVMHFASSLLNREEVKELKTLVVCSSGIGSSKMLSTKLEQEISGIKTVNASLFDLDSIDVDKFDAIISTIPLRNFRKEHLVVSPLLSGTEVDKVKRFLLDKQHKVDKSTTKVKSHKGQIESGEFIQKMSIVKNYSSAIYQILSGFTFSIEQERSQIQGILEKACESLLSQNVIYDAKKVLADLLKREEVGGLGIPGTSLALYHTRSESVQAPSFTVTRMKNPLELKGMDGSNVEISTILLMLSPMNTNEETLEILSGISSLIIRDENCTEQFQSGDEQSILNIITKELKSIYENSTTN</sequence>
<dbReference type="Proteomes" id="UP000199159">
    <property type="component" value="Unassembled WGS sequence"/>
</dbReference>
<protein>
    <submittedName>
        <fullName evidence="9">Transcriptional antiterminator, BglG family</fullName>
    </submittedName>
</protein>
<evidence type="ECO:0000256" key="1">
    <source>
        <dbReference type="ARBA" id="ARBA00022679"/>
    </source>
</evidence>
<dbReference type="STRING" id="930152.SAMN05216565_11029"/>
<evidence type="ECO:0000256" key="2">
    <source>
        <dbReference type="ARBA" id="ARBA00022737"/>
    </source>
</evidence>
<keyword evidence="3" id="KW-0805">Transcription regulation</keyword>
<dbReference type="GO" id="GO:0006355">
    <property type="term" value="P:regulation of DNA-templated transcription"/>
    <property type="evidence" value="ECO:0007669"/>
    <property type="project" value="InterPro"/>
</dbReference>
<dbReference type="InterPro" id="IPR036388">
    <property type="entry name" value="WH-like_DNA-bd_sf"/>
</dbReference>
<dbReference type="GO" id="GO:0008982">
    <property type="term" value="F:protein-N(PI)-phosphohistidine-sugar phosphotransferase activity"/>
    <property type="evidence" value="ECO:0007669"/>
    <property type="project" value="InterPro"/>
</dbReference>
<feature type="domain" description="PTS EIIA type-2" evidence="6">
    <location>
        <begin position="541"/>
        <end position="688"/>
    </location>
</feature>
<dbReference type="PROSITE" id="PS51372">
    <property type="entry name" value="PRD_2"/>
    <property type="match status" value="2"/>
</dbReference>
<dbReference type="AlphaFoldDB" id="A0A1H0WAN3"/>
<dbReference type="RefSeq" id="WP_090857033.1">
    <property type="nucleotide sequence ID" value="NZ_FNJU01000010.1"/>
</dbReference>
<evidence type="ECO:0000313" key="9">
    <source>
        <dbReference type="EMBL" id="SDP87698.1"/>
    </source>
</evidence>
<dbReference type="InterPro" id="IPR013196">
    <property type="entry name" value="HTH_11"/>
</dbReference>
<evidence type="ECO:0000259" key="8">
    <source>
        <dbReference type="PROSITE" id="PS51372"/>
    </source>
</evidence>
<dbReference type="Pfam" id="PF00874">
    <property type="entry name" value="PRD"/>
    <property type="match status" value="2"/>
</dbReference>
<feature type="domain" description="PTS EIIB type-2" evidence="7">
    <location>
        <begin position="419"/>
        <end position="507"/>
    </location>
</feature>
<dbReference type="SUPFAM" id="SSF63520">
    <property type="entry name" value="PTS-regulatory domain, PRD"/>
    <property type="match status" value="2"/>
</dbReference>
<keyword evidence="5" id="KW-0804">Transcription</keyword>
<dbReference type="Gene3D" id="3.40.50.2300">
    <property type="match status" value="1"/>
</dbReference>
<dbReference type="SUPFAM" id="SSF55804">
    <property type="entry name" value="Phoshotransferase/anion transport protein"/>
    <property type="match status" value="1"/>
</dbReference>
<dbReference type="InterPro" id="IPR011608">
    <property type="entry name" value="PRD"/>
</dbReference>
<dbReference type="InterPro" id="IPR036095">
    <property type="entry name" value="PTS_EIIB-like_sf"/>
</dbReference>
<dbReference type="PANTHER" id="PTHR30185:SF18">
    <property type="entry name" value="TRANSCRIPTIONAL REGULATOR MTLR"/>
    <property type="match status" value="1"/>
</dbReference>
<dbReference type="Pfam" id="PF05043">
    <property type="entry name" value="Mga"/>
    <property type="match status" value="1"/>
</dbReference>
<gene>
    <name evidence="9" type="ORF">SAMN05216565_11029</name>
</gene>
<feature type="domain" description="PRD" evidence="8">
    <location>
        <begin position="311"/>
        <end position="416"/>
    </location>
</feature>
<dbReference type="SUPFAM" id="SSF52794">
    <property type="entry name" value="PTS system IIB component-like"/>
    <property type="match status" value="1"/>
</dbReference>
<dbReference type="InterPro" id="IPR002178">
    <property type="entry name" value="PTS_EIIA_type-2_dom"/>
</dbReference>
<keyword evidence="2" id="KW-0677">Repeat</keyword>
<dbReference type="EMBL" id="FNJU01000010">
    <property type="protein sequence ID" value="SDP87698.1"/>
    <property type="molecule type" value="Genomic_DNA"/>
</dbReference>
<feature type="domain" description="PRD" evidence="8">
    <location>
        <begin position="201"/>
        <end position="306"/>
    </location>
</feature>
<dbReference type="PROSITE" id="PS51099">
    <property type="entry name" value="PTS_EIIB_TYPE_2"/>
    <property type="match status" value="1"/>
</dbReference>
<keyword evidence="4" id="KW-0010">Activator</keyword>
<keyword evidence="1" id="KW-0808">Transferase</keyword>
<dbReference type="InterPro" id="IPR013011">
    <property type="entry name" value="PTS_EIIB_2"/>
</dbReference>
<dbReference type="Pfam" id="PF00359">
    <property type="entry name" value="PTS_EIIA_2"/>
    <property type="match status" value="1"/>
</dbReference>
<proteinExistence type="predicted"/>
<dbReference type="SUPFAM" id="SSF46785">
    <property type="entry name" value="Winged helix' DNA-binding domain"/>
    <property type="match status" value="1"/>
</dbReference>
<dbReference type="PROSITE" id="PS51094">
    <property type="entry name" value="PTS_EIIA_TYPE_2"/>
    <property type="match status" value="1"/>
</dbReference>
<dbReference type="InterPro" id="IPR016152">
    <property type="entry name" value="PTrfase/Anion_transptr"/>
</dbReference>
<evidence type="ECO:0000313" key="10">
    <source>
        <dbReference type="Proteomes" id="UP000199159"/>
    </source>
</evidence>
<dbReference type="InterPro" id="IPR007737">
    <property type="entry name" value="Mga_HTH"/>
</dbReference>
<dbReference type="OrthoDB" id="9776005at2"/>
<dbReference type="Pfam" id="PF08279">
    <property type="entry name" value="HTH_11"/>
    <property type="match status" value="1"/>
</dbReference>
<dbReference type="Gene3D" id="1.10.10.10">
    <property type="entry name" value="Winged helix-like DNA-binding domain superfamily/Winged helix DNA-binding domain"/>
    <property type="match status" value="2"/>
</dbReference>
<evidence type="ECO:0000259" key="7">
    <source>
        <dbReference type="PROSITE" id="PS51099"/>
    </source>
</evidence>
<evidence type="ECO:0000259" key="6">
    <source>
        <dbReference type="PROSITE" id="PS51094"/>
    </source>
</evidence>
<dbReference type="InterPro" id="IPR036634">
    <property type="entry name" value="PRD_sf"/>
</dbReference>
<evidence type="ECO:0000256" key="3">
    <source>
        <dbReference type="ARBA" id="ARBA00023015"/>
    </source>
</evidence>
<dbReference type="GO" id="GO:0009401">
    <property type="term" value="P:phosphoenolpyruvate-dependent sugar phosphotransferase system"/>
    <property type="evidence" value="ECO:0007669"/>
    <property type="project" value="InterPro"/>
</dbReference>
<dbReference type="PANTHER" id="PTHR30185">
    <property type="entry name" value="CRYPTIC BETA-GLUCOSIDE BGL OPERON ANTITERMINATOR"/>
    <property type="match status" value="1"/>
</dbReference>
<dbReference type="CDD" id="cd05568">
    <property type="entry name" value="PTS_IIB_bgl_like"/>
    <property type="match status" value="1"/>
</dbReference>
<dbReference type="Gene3D" id="1.10.1790.10">
    <property type="entry name" value="PRD domain"/>
    <property type="match status" value="2"/>
</dbReference>
<keyword evidence="10" id="KW-1185">Reference proteome</keyword>
<dbReference type="InterPro" id="IPR050661">
    <property type="entry name" value="BglG_antiterminators"/>
</dbReference>
<evidence type="ECO:0000256" key="5">
    <source>
        <dbReference type="ARBA" id="ARBA00023163"/>
    </source>
</evidence>
<organism evidence="9 10">
    <name type="scientific">Litchfieldia salsa</name>
    <dbReference type="NCBI Taxonomy" id="930152"/>
    <lineage>
        <taxon>Bacteria</taxon>
        <taxon>Bacillati</taxon>
        <taxon>Bacillota</taxon>
        <taxon>Bacilli</taxon>
        <taxon>Bacillales</taxon>
        <taxon>Bacillaceae</taxon>
        <taxon>Litchfieldia</taxon>
    </lineage>
</organism>
<dbReference type="InterPro" id="IPR036390">
    <property type="entry name" value="WH_DNA-bd_sf"/>
</dbReference>
<reference evidence="10" key="1">
    <citation type="submission" date="2016-10" db="EMBL/GenBank/DDBJ databases">
        <authorList>
            <person name="Varghese N."/>
            <person name="Submissions S."/>
        </authorList>
    </citation>
    <scope>NUCLEOTIDE SEQUENCE [LARGE SCALE GENOMIC DNA]</scope>
    <source>
        <strain evidence="10">IBRC-M10078</strain>
    </source>
</reference>
<dbReference type="Gene3D" id="3.40.930.10">
    <property type="entry name" value="Mannitol-specific EII, Chain A"/>
    <property type="match status" value="1"/>
</dbReference>